<dbReference type="InterPro" id="IPR051213">
    <property type="entry name" value="START_lipid_transfer"/>
</dbReference>
<evidence type="ECO:0000313" key="4">
    <source>
        <dbReference type="Proteomes" id="UP000308267"/>
    </source>
</evidence>
<dbReference type="OrthoDB" id="1295045at2759"/>
<organism evidence="3 4">
    <name type="scientific">Opisthorchis felineus</name>
    <dbReference type="NCBI Taxonomy" id="147828"/>
    <lineage>
        <taxon>Eukaryota</taxon>
        <taxon>Metazoa</taxon>
        <taxon>Spiralia</taxon>
        <taxon>Lophotrochozoa</taxon>
        <taxon>Platyhelminthes</taxon>
        <taxon>Trematoda</taxon>
        <taxon>Digenea</taxon>
        <taxon>Opisthorchiida</taxon>
        <taxon>Opisthorchiata</taxon>
        <taxon>Opisthorchiidae</taxon>
        <taxon>Opisthorchis</taxon>
    </lineage>
</organism>
<dbReference type="GO" id="GO:0005737">
    <property type="term" value="C:cytoplasm"/>
    <property type="evidence" value="ECO:0007669"/>
    <property type="project" value="UniProtKB-ARBA"/>
</dbReference>
<dbReference type="PROSITE" id="PS50848">
    <property type="entry name" value="START"/>
    <property type="match status" value="1"/>
</dbReference>
<feature type="region of interest" description="Disordered" evidence="1">
    <location>
        <begin position="143"/>
        <end position="178"/>
    </location>
</feature>
<evidence type="ECO:0000259" key="2">
    <source>
        <dbReference type="PROSITE" id="PS50848"/>
    </source>
</evidence>
<dbReference type="InterPro" id="IPR002913">
    <property type="entry name" value="START_lipid-bd_dom"/>
</dbReference>
<feature type="compositionally biased region" description="Polar residues" evidence="1">
    <location>
        <begin position="528"/>
        <end position="537"/>
    </location>
</feature>
<name>A0A4S2L6Y2_OPIFE</name>
<dbReference type="GO" id="GO:0008289">
    <property type="term" value="F:lipid binding"/>
    <property type="evidence" value="ECO:0007669"/>
    <property type="project" value="InterPro"/>
</dbReference>
<accession>A0A4S2L6Y2</accession>
<protein>
    <recommendedName>
        <fullName evidence="2">START domain-containing protein</fullName>
    </recommendedName>
</protein>
<sequence>MVLSRAMNISGLPFELELRLVRAHFSDSPALWWRKGYGFFYQTWNFRSPAFVRLCRATQRAFLTNVLFFRHTGELTFRRLHERYWIFRRRVLRKESRIAQAQRILLGGCLISFAQDTISDEELACTIKSLSVDVHAAADNDDSSFGADDEAVPPGSNVSADDNSSNQNVSPSAYRSGDSFSNPPLTKFVRELRQELLRYATELLHPVPPQDECIPVVACTITEPVNASGMLDSHFSSLLGGLNLQPDGTGFVDNTWDLVVNKADLRVWRRAIDFDANQPPTAHENMEESGTETQKNGEKPRCRYEYRLCGTYKDISALSFLEVQLNIDYRRFWDNRIVTLEYLNSSPNEAHSPNTFCDVLRWVARFPFPLAQREYIYVRRWWLEPDALVHKPDVSTEESLTGDHGRYAVVLSRSSGTASPEGHQAVNASSPLTRWNERVKQTTVFVKSYRSAMLIEAHERFTELGMNYYLVYYDDPQLPMGDSALSLLSGKAMNQFMNQLHSAALTLTQTGLPSGIDAVVFHTKPKDFSNTPPSTDTKLVHPDRCPPHESLNAKRAERPKPRFFADYVNEPTRLSNAAY</sequence>
<feature type="domain" description="START" evidence="2">
    <location>
        <begin position="268"/>
        <end position="509"/>
    </location>
</feature>
<gene>
    <name evidence="3" type="ORF">CRM22_009602</name>
</gene>
<comment type="caution">
    <text evidence="3">The sequence shown here is derived from an EMBL/GenBank/DDBJ whole genome shotgun (WGS) entry which is preliminary data.</text>
</comment>
<dbReference type="EMBL" id="SJOL01009264">
    <property type="protein sequence ID" value="TGZ58500.1"/>
    <property type="molecule type" value="Genomic_DNA"/>
</dbReference>
<dbReference type="PANTHER" id="PTHR19308:SF8">
    <property type="entry name" value="STAR-RELATED LIPID TRANSFER PROTEIN 7, MITOCHONDRIAL"/>
    <property type="match status" value="1"/>
</dbReference>
<dbReference type="SUPFAM" id="SSF55961">
    <property type="entry name" value="Bet v1-like"/>
    <property type="match status" value="1"/>
</dbReference>
<proteinExistence type="predicted"/>
<dbReference type="Gene3D" id="3.30.530.20">
    <property type="match status" value="1"/>
</dbReference>
<evidence type="ECO:0000256" key="1">
    <source>
        <dbReference type="SAM" id="MobiDB-lite"/>
    </source>
</evidence>
<dbReference type="AlphaFoldDB" id="A0A4S2L6Y2"/>
<dbReference type="PANTHER" id="PTHR19308">
    <property type="entry name" value="PHOSPHATIDYLCHOLINE TRANSFER PROTEIN"/>
    <property type="match status" value="1"/>
</dbReference>
<feature type="compositionally biased region" description="Basic and acidic residues" evidence="1">
    <location>
        <begin position="538"/>
        <end position="556"/>
    </location>
</feature>
<keyword evidence="4" id="KW-1185">Reference proteome</keyword>
<feature type="region of interest" description="Disordered" evidence="1">
    <location>
        <begin position="527"/>
        <end position="556"/>
    </location>
</feature>
<evidence type="ECO:0000313" key="3">
    <source>
        <dbReference type="EMBL" id="TGZ58500.1"/>
    </source>
</evidence>
<dbReference type="Proteomes" id="UP000308267">
    <property type="component" value="Unassembled WGS sequence"/>
</dbReference>
<dbReference type="STRING" id="147828.A0A4S2L6Y2"/>
<reference evidence="3 4" key="1">
    <citation type="journal article" date="2019" name="BMC Genomics">
        <title>New insights from Opisthorchis felineus genome: update on genomics of the epidemiologically important liver flukes.</title>
        <authorList>
            <person name="Ershov N.I."/>
            <person name="Mordvinov V.A."/>
            <person name="Prokhortchouk E.B."/>
            <person name="Pakharukova M.Y."/>
            <person name="Gunbin K.V."/>
            <person name="Ustyantsev K."/>
            <person name="Genaev M.A."/>
            <person name="Blinov A.G."/>
            <person name="Mazur A."/>
            <person name="Boulygina E."/>
            <person name="Tsygankova S."/>
            <person name="Khrameeva E."/>
            <person name="Chekanov N."/>
            <person name="Fan G."/>
            <person name="Xiao A."/>
            <person name="Zhang H."/>
            <person name="Xu X."/>
            <person name="Yang H."/>
            <person name="Solovyev V."/>
            <person name="Lee S.M."/>
            <person name="Liu X."/>
            <person name="Afonnikov D.A."/>
            <person name="Skryabin K.G."/>
        </authorList>
    </citation>
    <scope>NUCLEOTIDE SEQUENCE [LARGE SCALE GENOMIC DNA]</scope>
    <source>
        <strain evidence="3">AK-0245</strain>
        <tissue evidence="3">Whole organism</tissue>
    </source>
</reference>
<dbReference type="InterPro" id="IPR023393">
    <property type="entry name" value="START-like_dom_sf"/>
</dbReference>
<feature type="compositionally biased region" description="Polar residues" evidence="1">
    <location>
        <begin position="156"/>
        <end position="178"/>
    </location>
</feature>
<feature type="region of interest" description="Disordered" evidence="1">
    <location>
        <begin position="278"/>
        <end position="298"/>
    </location>
</feature>